<reference evidence="2" key="1">
    <citation type="submission" date="2016-11" db="UniProtKB">
        <authorList>
            <consortium name="WormBaseParasite"/>
        </authorList>
    </citation>
    <scope>IDENTIFICATION</scope>
</reference>
<dbReference type="WBParaSite" id="BXY_1069900.1">
    <property type="protein sequence ID" value="BXY_1069900.1"/>
    <property type="gene ID" value="BXY_1069900"/>
</dbReference>
<organism evidence="1 2">
    <name type="scientific">Bursaphelenchus xylophilus</name>
    <name type="common">Pinewood nematode worm</name>
    <name type="synonym">Aphelenchoides xylophilus</name>
    <dbReference type="NCBI Taxonomy" id="6326"/>
    <lineage>
        <taxon>Eukaryota</taxon>
        <taxon>Metazoa</taxon>
        <taxon>Ecdysozoa</taxon>
        <taxon>Nematoda</taxon>
        <taxon>Chromadorea</taxon>
        <taxon>Rhabditida</taxon>
        <taxon>Tylenchina</taxon>
        <taxon>Tylenchomorpha</taxon>
        <taxon>Aphelenchoidea</taxon>
        <taxon>Aphelenchoididae</taxon>
        <taxon>Bursaphelenchus</taxon>
    </lineage>
</organism>
<protein>
    <submittedName>
        <fullName evidence="2">WSN domain-containing protein</fullName>
    </submittedName>
</protein>
<evidence type="ECO:0000313" key="2">
    <source>
        <dbReference type="WBParaSite" id="BXY_1069900.1"/>
    </source>
</evidence>
<proteinExistence type="predicted"/>
<dbReference type="AlphaFoldDB" id="A0A1I7SCE8"/>
<accession>A0A1I7SCE8</accession>
<evidence type="ECO:0000313" key="1">
    <source>
        <dbReference type="Proteomes" id="UP000095284"/>
    </source>
</evidence>
<dbReference type="Proteomes" id="UP000095284">
    <property type="component" value="Unplaced"/>
</dbReference>
<name>A0A1I7SCE8_BURXY</name>
<sequence length="513" mass="58118">MRGDLMLIKIVALKRRFSTGKPIIFPMKSTVFLLCSLSTVSALLVWNESRTVDILRRGHQLYKKSDLGHLFKYGIVEDKFNELFFKGIQTSKQLSLQYSLENLHDDIGEAILSVTDDFENPDFLKLRNAILIERTVAASASLSETAVIPLDLLLVVFEGMYRGPESRYQEVAHLLTAVASAQQKNLGYARQNIVRLVVNVLELGQKLEFNPINVIYNLFGFLLDEKKESVVELENQMILSDKIAAIRAALREHGAADKQLDPVLRNLEELINKKLEQVQTYEYIVVDREGAVASRIYEDSHPHGAYIEKDEFLDIYRAARDTVVSLSRRFPLLKYMAAKDSQLILAMPKKDASSSEDFNYYVEKFLRNQRSAAVVQGASPLEVLPLDLEIAAFSMINMNNNTFYGQVTNQVNAIINERHLMCKIPRTILIDSVLKLLKIGQSVKFNPNPLIEDAFKFAVKQRKSVTTKKNQKILGKKLRAIKDALKKRGLSKEAEKALGNINILCGEPEGDRR</sequence>